<reference evidence="1 2" key="1">
    <citation type="journal article" date="2016" name="Nat. Commun.">
        <title>Thousands of microbial genomes shed light on interconnected biogeochemical processes in an aquifer system.</title>
        <authorList>
            <person name="Anantharaman K."/>
            <person name="Brown C.T."/>
            <person name="Hug L.A."/>
            <person name="Sharon I."/>
            <person name="Castelle C.J."/>
            <person name="Probst A.J."/>
            <person name="Thomas B.C."/>
            <person name="Singh A."/>
            <person name="Wilkins M.J."/>
            <person name="Karaoz U."/>
            <person name="Brodie E.L."/>
            <person name="Williams K.H."/>
            <person name="Hubbard S.S."/>
            <person name="Banfield J.F."/>
        </authorList>
    </citation>
    <scope>NUCLEOTIDE SEQUENCE [LARGE SCALE GENOMIC DNA]</scope>
</reference>
<gene>
    <name evidence="1" type="ORF">A2645_01890</name>
</gene>
<evidence type="ECO:0000313" key="2">
    <source>
        <dbReference type="Proteomes" id="UP000182253"/>
    </source>
</evidence>
<comment type="caution">
    <text evidence="1">The sequence shown here is derived from an EMBL/GenBank/DDBJ whole genome shotgun (WGS) entry which is preliminary data.</text>
</comment>
<organism evidence="1 2">
    <name type="scientific">Candidatus Nomurabacteria bacterium RIFCSPHIGHO2_01_FULL_39_9</name>
    <dbReference type="NCBI Taxonomy" id="1801735"/>
    <lineage>
        <taxon>Bacteria</taxon>
        <taxon>Candidatus Nomuraibacteriota</taxon>
    </lineage>
</organism>
<dbReference type="Proteomes" id="UP000182253">
    <property type="component" value="Unassembled WGS sequence"/>
</dbReference>
<dbReference type="AlphaFoldDB" id="A0A1F6UX62"/>
<dbReference type="STRING" id="1801735.A2645_01890"/>
<name>A0A1F6UX62_9BACT</name>
<dbReference type="EMBL" id="MFTL01000006">
    <property type="protein sequence ID" value="OGI61918.1"/>
    <property type="molecule type" value="Genomic_DNA"/>
</dbReference>
<proteinExistence type="predicted"/>
<evidence type="ECO:0000313" key="1">
    <source>
        <dbReference type="EMBL" id="OGI61918.1"/>
    </source>
</evidence>
<sequence>MAKKKPRAIILATRTFKKEIKKLRKTFGSPQEYQNKLQNSLLYQSNDEIYAFSNYSIILEMEEARLRWFKPIKLVIREIKEI</sequence>
<accession>A0A1F6UX62</accession>
<protein>
    <submittedName>
        <fullName evidence="1">Uncharacterized protein</fullName>
    </submittedName>
</protein>